<feature type="compositionally biased region" description="Acidic residues" evidence="1">
    <location>
        <begin position="71"/>
        <end position="91"/>
    </location>
</feature>
<dbReference type="EMBL" id="BKCJ010000258">
    <property type="protein sequence ID" value="GEU31508.1"/>
    <property type="molecule type" value="Genomic_DNA"/>
</dbReference>
<comment type="caution">
    <text evidence="2">The sequence shown here is derived from an EMBL/GenBank/DDBJ whole genome shotgun (WGS) entry which is preliminary data.</text>
</comment>
<proteinExistence type="predicted"/>
<feature type="compositionally biased region" description="Basic and acidic residues" evidence="1">
    <location>
        <begin position="92"/>
        <end position="103"/>
    </location>
</feature>
<name>A0A6L2J3A2_TANCI</name>
<feature type="compositionally biased region" description="Polar residues" evidence="1">
    <location>
        <begin position="1"/>
        <end position="21"/>
    </location>
</feature>
<evidence type="ECO:0000256" key="1">
    <source>
        <dbReference type="SAM" id="MobiDB-lite"/>
    </source>
</evidence>
<accession>A0A6L2J3A2</accession>
<feature type="compositionally biased region" description="Basic and acidic residues" evidence="1">
    <location>
        <begin position="32"/>
        <end position="42"/>
    </location>
</feature>
<dbReference type="AlphaFoldDB" id="A0A6L2J3A2"/>
<protein>
    <submittedName>
        <fullName evidence="2">Uncharacterized protein</fullName>
    </submittedName>
</protein>
<reference evidence="2" key="1">
    <citation type="journal article" date="2019" name="Sci. Rep.">
        <title>Draft genome of Tanacetum cinerariifolium, the natural source of mosquito coil.</title>
        <authorList>
            <person name="Yamashiro T."/>
            <person name="Shiraishi A."/>
            <person name="Satake H."/>
            <person name="Nakayama K."/>
        </authorList>
    </citation>
    <scope>NUCLEOTIDE SEQUENCE</scope>
</reference>
<feature type="compositionally biased region" description="Acidic residues" evidence="1">
    <location>
        <begin position="43"/>
        <end position="65"/>
    </location>
</feature>
<organism evidence="2">
    <name type="scientific">Tanacetum cinerariifolium</name>
    <name type="common">Dalmatian daisy</name>
    <name type="synonym">Chrysanthemum cinerariifolium</name>
    <dbReference type="NCBI Taxonomy" id="118510"/>
    <lineage>
        <taxon>Eukaryota</taxon>
        <taxon>Viridiplantae</taxon>
        <taxon>Streptophyta</taxon>
        <taxon>Embryophyta</taxon>
        <taxon>Tracheophyta</taxon>
        <taxon>Spermatophyta</taxon>
        <taxon>Magnoliopsida</taxon>
        <taxon>eudicotyledons</taxon>
        <taxon>Gunneridae</taxon>
        <taxon>Pentapetalae</taxon>
        <taxon>asterids</taxon>
        <taxon>campanulids</taxon>
        <taxon>Asterales</taxon>
        <taxon>Asteraceae</taxon>
        <taxon>Asteroideae</taxon>
        <taxon>Anthemideae</taxon>
        <taxon>Anthemidinae</taxon>
        <taxon>Tanacetum</taxon>
    </lineage>
</organism>
<sequence length="223" mass="24564">MSSGNAQSTVTYTSISSNSDGPSWGIPLMNAEPEHPEYHAPSDDDIQVEDDDEDPEEDPEEDPSEEHEHEDGDEDPDEDPNEEHEPEDEDTKEPSEGSDKSEPFEEDEIDVTPPPPRHRGERISVRPQTPMVASTQVLIDAFASGSSLFSLPPTSPAYYQAQLGRKAAMIRRRDDILEEDMPPRKRFVLTAPLPGCDVAKSSAADAARAPMSQYNFVDTVEAG</sequence>
<gene>
    <name evidence="2" type="ORF">Tci_003486</name>
</gene>
<evidence type="ECO:0000313" key="2">
    <source>
        <dbReference type="EMBL" id="GEU31508.1"/>
    </source>
</evidence>
<feature type="region of interest" description="Disordered" evidence="1">
    <location>
        <begin position="1"/>
        <end position="129"/>
    </location>
</feature>